<evidence type="ECO:0000313" key="1">
    <source>
        <dbReference type="EMBL" id="CAF1652546.1"/>
    </source>
</evidence>
<comment type="caution">
    <text evidence="2">The sequence shown here is derived from an EMBL/GenBank/DDBJ whole genome shotgun (WGS) entry which is preliminary data.</text>
</comment>
<dbReference type="InterPro" id="IPR001888">
    <property type="entry name" value="Transposase_1"/>
</dbReference>
<dbReference type="Gene3D" id="1.10.10.1450">
    <property type="match status" value="1"/>
</dbReference>
<evidence type="ECO:0008006" key="5">
    <source>
        <dbReference type="Google" id="ProtNLM"/>
    </source>
</evidence>
<dbReference type="InterPro" id="IPR009057">
    <property type="entry name" value="Homeodomain-like_sf"/>
</dbReference>
<evidence type="ECO:0000313" key="2">
    <source>
        <dbReference type="EMBL" id="CAF1920702.1"/>
    </source>
</evidence>
<proteinExistence type="predicted"/>
<dbReference type="InterPro" id="IPR052709">
    <property type="entry name" value="Transposase-MT_Hybrid"/>
</dbReference>
<dbReference type="PANTHER" id="PTHR46060">
    <property type="entry name" value="MARINER MOS1 TRANSPOSASE-LIKE PROTEIN"/>
    <property type="match status" value="1"/>
</dbReference>
<dbReference type="GO" id="GO:0003676">
    <property type="term" value="F:nucleic acid binding"/>
    <property type="evidence" value="ECO:0007669"/>
    <property type="project" value="InterPro"/>
</dbReference>
<dbReference type="EMBL" id="CAJNRE010000131">
    <property type="protein sequence ID" value="CAF1920702.1"/>
    <property type="molecule type" value="Genomic_DNA"/>
</dbReference>
<gene>
    <name evidence="1" type="ORF">KQP761_LOCUS30261</name>
    <name evidence="2" type="ORF">MBJ925_LOCUS1990</name>
    <name evidence="3" type="ORF">SMN809_LOCUS4874</name>
</gene>
<dbReference type="Gene3D" id="3.30.420.10">
    <property type="entry name" value="Ribonuclease H-like superfamily/Ribonuclease H"/>
    <property type="match status" value="1"/>
</dbReference>
<dbReference type="SUPFAM" id="SSF46689">
    <property type="entry name" value="Homeodomain-like"/>
    <property type="match status" value="1"/>
</dbReference>
<reference evidence="2" key="1">
    <citation type="submission" date="2021-02" db="EMBL/GenBank/DDBJ databases">
        <authorList>
            <person name="Nowell W R."/>
        </authorList>
    </citation>
    <scope>NUCLEOTIDE SEQUENCE</scope>
</reference>
<dbReference type="Pfam" id="PF13565">
    <property type="entry name" value="HTH_32"/>
    <property type="match status" value="1"/>
</dbReference>
<dbReference type="Proteomes" id="UP000663834">
    <property type="component" value="Unassembled WGS sequence"/>
</dbReference>
<sequence>MIYYDYKNKLSHQECLESLQKTFGDSCVSRATVYNWYAEFNRDRDHFEDEPRVGRPRSAVTPENIEAIRQLINDDPHITYQQIQDTLIRCRKRSDPLVGLNLLGVYDIITGDESWFNYYDPEIKRQSQVWVARTEPHPTKVRRQRSVGKHMFPIFFMKSGFNTIIPLENGKTVTAKWYTDECLSNALKPVEKRRHLNDLIIHHGNALARKATQTMEYLNAQRVKLMGHPTYSPDIYPGRISTVVNDRIR</sequence>
<dbReference type="EMBL" id="CAJNOW010016825">
    <property type="protein sequence ID" value="CAF1652546.1"/>
    <property type="molecule type" value="Genomic_DNA"/>
</dbReference>
<dbReference type="InterPro" id="IPR036397">
    <property type="entry name" value="RNaseH_sf"/>
</dbReference>
<dbReference type="OrthoDB" id="10017160at2759"/>
<dbReference type="Proteomes" id="UP000663824">
    <property type="component" value="Unassembled WGS sequence"/>
</dbReference>
<name>A0A816K7B3_9BILA</name>
<dbReference type="Proteomes" id="UP000676336">
    <property type="component" value="Unassembled WGS sequence"/>
</dbReference>
<dbReference type="EMBL" id="CAJOBI010001169">
    <property type="protein sequence ID" value="CAF3867139.1"/>
    <property type="molecule type" value="Genomic_DNA"/>
</dbReference>
<accession>A0A816K7B3</accession>
<evidence type="ECO:0000313" key="4">
    <source>
        <dbReference type="Proteomes" id="UP000663824"/>
    </source>
</evidence>
<organism evidence="2 4">
    <name type="scientific">Rotaria magnacalcarata</name>
    <dbReference type="NCBI Taxonomy" id="392030"/>
    <lineage>
        <taxon>Eukaryota</taxon>
        <taxon>Metazoa</taxon>
        <taxon>Spiralia</taxon>
        <taxon>Gnathifera</taxon>
        <taxon>Rotifera</taxon>
        <taxon>Eurotatoria</taxon>
        <taxon>Bdelloidea</taxon>
        <taxon>Philodinida</taxon>
        <taxon>Philodinidae</taxon>
        <taxon>Rotaria</taxon>
    </lineage>
</organism>
<dbReference type="PANTHER" id="PTHR46060:SF1">
    <property type="entry name" value="MARINER MOS1 TRANSPOSASE-LIKE PROTEIN"/>
    <property type="match status" value="1"/>
</dbReference>
<dbReference type="Pfam" id="PF01359">
    <property type="entry name" value="Transposase_1"/>
    <property type="match status" value="1"/>
</dbReference>
<protein>
    <recommendedName>
        <fullName evidence="5">Transposase</fullName>
    </recommendedName>
</protein>
<evidence type="ECO:0000313" key="3">
    <source>
        <dbReference type="EMBL" id="CAF3867139.1"/>
    </source>
</evidence>
<dbReference type="AlphaFoldDB" id="A0A816K7B3"/>